<evidence type="ECO:0000313" key="3">
    <source>
        <dbReference type="Proteomes" id="UP000238164"/>
    </source>
</evidence>
<organism evidence="2 3">
    <name type="scientific">Micropruina glycogenica</name>
    <dbReference type="NCBI Taxonomy" id="75385"/>
    <lineage>
        <taxon>Bacteria</taxon>
        <taxon>Bacillati</taxon>
        <taxon>Actinomycetota</taxon>
        <taxon>Actinomycetes</taxon>
        <taxon>Propionibacteriales</taxon>
        <taxon>Nocardioidaceae</taxon>
        <taxon>Micropruina</taxon>
    </lineage>
</organism>
<dbReference type="Gene3D" id="1.25.40.10">
    <property type="entry name" value="Tetratricopeptide repeat domain"/>
    <property type="match status" value="1"/>
</dbReference>
<accession>A0A2N9JBC6</accession>
<dbReference type="SUPFAM" id="SSF47413">
    <property type="entry name" value="lambda repressor-like DNA-binding domains"/>
    <property type="match status" value="1"/>
</dbReference>
<dbReference type="Pfam" id="PF13560">
    <property type="entry name" value="HTH_31"/>
    <property type="match status" value="1"/>
</dbReference>
<dbReference type="AlphaFoldDB" id="A0A2N9JBC6"/>
<dbReference type="CDD" id="cd00093">
    <property type="entry name" value="HTH_XRE"/>
    <property type="match status" value="1"/>
</dbReference>
<dbReference type="Proteomes" id="UP000238164">
    <property type="component" value="Chromosome 1"/>
</dbReference>
<dbReference type="SMART" id="SM00530">
    <property type="entry name" value="HTH_XRE"/>
    <property type="match status" value="1"/>
</dbReference>
<dbReference type="Gene3D" id="1.10.260.40">
    <property type="entry name" value="lambda repressor-like DNA-binding domains"/>
    <property type="match status" value="1"/>
</dbReference>
<dbReference type="OrthoDB" id="3675359at2"/>
<dbReference type="EMBL" id="LT985188">
    <property type="protein sequence ID" value="SPD85437.1"/>
    <property type="molecule type" value="Genomic_DNA"/>
</dbReference>
<dbReference type="PROSITE" id="PS50943">
    <property type="entry name" value="HTH_CROC1"/>
    <property type="match status" value="1"/>
</dbReference>
<proteinExistence type="predicted"/>
<dbReference type="SUPFAM" id="SSF48452">
    <property type="entry name" value="TPR-like"/>
    <property type="match status" value="1"/>
</dbReference>
<name>A0A2N9JBC6_9ACTN</name>
<dbReference type="KEGG" id="mgg:MPLG2_0401"/>
<dbReference type="InterPro" id="IPR010982">
    <property type="entry name" value="Lambda_DNA-bd_dom_sf"/>
</dbReference>
<dbReference type="RefSeq" id="WP_158680787.1">
    <property type="nucleotide sequence ID" value="NZ_BAAAGO010000027.1"/>
</dbReference>
<evidence type="ECO:0000313" key="2">
    <source>
        <dbReference type="EMBL" id="SPD85437.1"/>
    </source>
</evidence>
<gene>
    <name evidence="2" type="ORF">MPLG2_0401</name>
</gene>
<sequence length="429" mass="46348">MSASLAHSEFGARLRETRKRLGLSQSELGGDRYSGSYISHLESGRRAASAEVIEFLAGRLGVEVEELGMVAAPPTALESVEDIQALEMLLVADRAWHDRDWGTAGELALRAAASALQAGHAERHWQALYLRAQAALAEGDFTDAIHFAEQLATHQVAVASPTLRARALCLSATAHRAGDELPMALVHAGQAVELARDAPPIVLADALMCLVSAVLESGRPTAESDRLCRRLEDVSLHVESSHARGVIYWTLGTASFKSGNVSKGLEMHDSALQLLSPRRDLRLWLRLNMSAVGCRLSAGITEGVKELLDAANGGLMLIGNPFDIFELRHAEAKLELLEGRPLEARKLVKTLIADPALRSAVATNGRAEELLADIELDLGEKDLARAAFIRAAGLYGIQEQFRQASLCWQRAVDLETLRAHNMDTVADAS</sequence>
<feature type="domain" description="HTH cro/C1-type" evidence="1">
    <location>
        <begin position="14"/>
        <end position="67"/>
    </location>
</feature>
<dbReference type="InterPro" id="IPR001387">
    <property type="entry name" value="Cro/C1-type_HTH"/>
</dbReference>
<keyword evidence="3" id="KW-1185">Reference proteome</keyword>
<reference evidence="2 3" key="1">
    <citation type="submission" date="2018-02" db="EMBL/GenBank/DDBJ databases">
        <authorList>
            <person name="Cohen D.B."/>
            <person name="Kent A.D."/>
        </authorList>
    </citation>
    <scope>NUCLEOTIDE SEQUENCE [LARGE SCALE GENOMIC DNA]</scope>
    <source>
        <strain evidence="2">1</strain>
    </source>
</reference>
<dbReference type="InterPro" id="IPR011990">
    <property type="entry name" value="TPR-like_helical_dom_sf"/>
</dbReference>
<dbReference type="GO" id="GO:0003677">
    <property type="term" value="F:DNA binding"/>
    <property type="evidence" value="ECO:0007669"/>
    <property type="project" value="InterPro"/>
</dbReference>
<protein>
    <submittedName>
        <fullName evidence="2">Putative Helix-turn-helix domain-containing protein</fullName>
    </submittedName>
</protein>
<evidence type="ECO:0000259" key="1">
    <source>
        <dbReference type="PROSITE" id="PS50943"/>
    </source>
</evidence>